<dbReference type="GO" id="GO:0005524">
    <property type="term" value="F:ATP binding"/>
    <property type="evidence" value="ECO:0007669"/>
    <property type="project" value="UniProtKB-KW"/>
</dbReference>
<feature type="compositionally biased region" description="Basic residues" evidence="17">
    <location>
        <begin position="643"/>
        <end position="655"/>
    </location>
</feature>
<dbReference type="GO" id="GO:0043138">
    <property type="term" value="F:3'-5' DNA helicase activity"/>
    <property type="evidence" value="ECO:0007669"/>
    <property type="project" value="InterPro"/>
</dbReference>
<dbReference type="PANTHER" id="PTHR14025">
    <property type="entry name" value="FANCONI ANEMIA GROUP M FANCM FAMILY MEMBER"/>
    <property type="match status" value="1"/>
</dbReference>
<dbReference type="CDD" id="cd12091">
    <property type="entry name" value="FANCM_ID"/>
    <property type="match status" value="1"/>
</dbReference>
<feature type="region of interest" description="Disordered" evidence="17">
    <location>
        <begin position="1127"/>
        <end position="1146"/>
    </location>
</feature>
<dbReference type="Gene3D" id="3.40.50.10130">
    <property type="match status" value="1"/>
</dbReference>
<evidence type="ECO:0000256" key="15">
    <source>
        <dbReference type="ARBA" id="ARBA00066097"/>
    </source>
</evidence>
<dbReference type="InterPro" id="IPR014001">
    <property type="entry name" value="Helicase_ATP-bd"/>
</dbReference>
<dbReference type="GO" id="GO:0004518">
    <property type="term" value="F:nuclease activity"/>
    <property type="evidence" value="ECO:0007669"/>
    <property type="project" value="InterPro"/>
</dbReference>
<dbReference type="InterPro" id="IPR031879">
    <property type="entry name" value="FANCM-MHF-bd"/>
</dbReference>
<dbReference type="FunFam" id="3.40.50.300:FF:000861">
    <property type="entry name" value="Fanconi anemia, complementation group M"/>
    <property type="match status" value="1"/>
</dbReference>
<dbReference type="GO" id="GO:0016787">
    <property type="term" value="F:hydrolase activity"/>
    <property type="evidence" value="ECO:0007669"/>
    <property type="project" value="UniProtKB-KW"/>
</dbReference>
<proteinExistence type="inferred from homology"/>
<dbReference type="InterPro" id="IPR010994">
    <property type="entry name" value="RuvA_2-like"/>
</dbReference>
<feature type="compositionally biased region" description="Acidic residues" evidence="17">
    <location>
        <begin position="1619"/>
        <end position="1629"/>
    </location>
</feature>
<dbReference type="GO" id="GO:0003682">
    <property type="term" value="F:chromatin binding"/>
    <property type="evidence" value="ECO:0007669"/>
    <property type="project" value="Ensembl"/>
</dbReference>
<dbReference type="PROSITE" id="PS51192">
    <property type="entry name" value="HELICASE_ATP_BIND_1"/>
    <property type="match status" value="1"/>
</dbReference>
<feature type="region of interest" description="Disordered" evidence="17">
    <location>
        <begin position="1601"/>
        <end position="1666"/>
    </location>
</feature>
<dbReference type="Pfam" id="PF00271">
    <property type="entry name" value="Helicase_C"/>
    <property type="match status" value="1"/>
</dbReference>
<evidence type="ECO:0000256" key="6">
    <source>
        <dbReference type="ARBA" id="ARBA00022763"/>
    </source>
</evidence>
<evidence type="ECO:0000259" key="19">
    <source>
        <dbReference type="PROSITE" id="PS51194"/>
    </source>
</evidence>
<dbReference type="Pfam" id="PF00270">
    <property type="entry name" value="DEAD"/>
    <property type="match status" value="1"/>
</dbReference>
<dbReference type="CDD" id="cd18801">
    <property type="entry name" value="SF2_C_FANCM_Hef"/>
    <property type="match status" value="1"/>
</dbReference>
<evidence type="ECO:0000256" key="12">
    <source>
        <dbReference type="ARBA" id="ARBA00023242"/>
    </source>
</evidence>
<dbReference type="GO" id="GO:0009378">
    <property type="term" value="F:four-way junction helicase activity"/>
    <property type="evidence" value="ECO:0007669"/>
    <property type="project" value="TreeGrafter"/>
</dbReference>
<evidence type="ECO:0000256" key="16">
    <source>
        <dbReference type="ARBA" id="ARBA00083245"/>
    </source>
</evidence>
<keyword evidence="8" id="KW-0347">Helicase</keyword>
<keyword evidence="5" id="KW-0547">Nucleotide-binding</keyword>
<dbReference type="InterPro" id="IPR047418">
    <property type="entry name" value="XPF_nuclease_FANCM"/>
</dbReference>
<keyword evidence="6" id="KW-0227">DNA damage</keyword>
<dbReference type="CDD" id="cd18033">
    <property type="entry name" value="DEXDc_FANCM"/>
    <property type="match status" value="1"/>
</dbReference>
<dbReference type="GO" id="GO:0036297">
    <property type="term" value="P:interstrand cross-link repair"/>
    <property type="evidence" value="ECO:0007669"/>
    <property type="project" value="Ensembl"/>
</dbReference>
<dbReference type="GO" id="GO:1902527">
    <property type="term" value="P:positive regulation of protein monoubiquitination"/>
    <property type="evidence" value="ECO:0007669"/>
    <property type="project" value="Ensembl"/>
</dbReference>
<dbReference type="InterPro" id="IPR001650">
    <property type="entry name" value="Helicase_C-like"/>
</dbReference>
<dbReference type="Pfam" id="PF02732">
    <property type="entry name" value="ERCC4"/>
    <property type="match status" value="1"/>
</dbReference>
<organism evidence="20 21">
    <name type="scientific">Cricetulus griseus</name>
    <name type="common">Chinese hamster</name>
    <name type="synonym">Cricetulus barabensis griseus</name>
    <dbReference type="NCBI Taxonomy" id="10029"/>
    <lineage>
        <taxon>Eukaryota</taxon>
        <taxon>Metazoa</taxon>
        <taxon>Chordata</taxon>
        <taxon>Craniata</taxon>
        <taxon>Vertebrata</taxon>
        <taxon>Euteleostomi</taxon>
        <taxon>Mammalia</taxon>
        <taxon>Eutheria</taxon>
        <taxon>Euarchontoglires</taxon>
        <taxon>Glires</taxon>
        <taxon>Rodentia</taxon>
        <taxon>Myomorpha</taxon>
        <taxon>Muroidea</taxon>
        <taxon>Cricetidae</taxon>
        <taxon>Cricetinae</taxon>
        <taxon>Cricetulus</taxon>
    </lineage>
</organism>
<dbReference type="InterPro" id="IPR027417">
    <property type="entry name" value="P-loop_NTPase"/>
</dbReference>
<evidence type="ECO:0000256" key="7">
    <source>
        <dbReference type="ARBA" id="ARBA00022801"/>
    </source>
</evidence>
<dbReference type="GO" id="GO:0071821">
    <property type="term" value="C:FANCM-MHF complex"/>
    <property type="evidence" value="ECO:0007669"/>
    <property type="project" value="Ensembl"/>
</dbReference>
<dbReference type="GO" id="GO:0000400">
    <property type="term" value="F:four-way junction DNA binding"/>
    <property type="evidence" value="ECO:0007669"/>
    <property type="project" value="TreeGrafter"/>
</dbReference>
<comment type="function">
    <text evidence="14">DNA-dependent ATPase component of the Fanconi anemia (FA) core complex. Required for the normal activation of the FA pathway, leading to monoubiquitination of the FANCI-FANCD2 complex in response to DNA damage, cellular resistance to DNA cross-linking drugs, and prevention of chromosomal breakage. In complex with CENPS and CENPX, binds double-stranded DNA (dsDNA), fork-structured DNA (fsDNA) and Holliday junction substrates. Its ATP-dependent DNA branch migration activity can process branched DNA structures such as a movable replication fork. This activity is strongly stimulated in the presence of CENPS and CENPX. In complex with FAAP24, efficiently binds to single-strand DNA (ssDNA), splayed-arm DNA, and 3'-flap substrates. In vitro, on its own, strongly binds ssDNA oligomers and weakly fsDNA, but does not bind to dsDNA.</text>
</comment>
<feature type="domain" description="Helicase ATP-binding" evidence="18">
    <location>
        <begin position="87"/>
        <end position="255"/>
    </location>
</feature>
<dbReference type="SMART" id="SM00891">
    <property type="entry name" value="ERCC4"/>
    <property type="match status" value="1"/>
</dbReference>
<evidence type="ECO:0000256" key="17">
    <source>
        <dbReference type="SAM" id="MobiDB-lite"/>
    </source>
</evidence>
<dbReference type="InterPro" id="IPR006166">
    <property type="entry name" value="ERCC4_domain"/>
</dbReference>
<protein>
    <recommendedName>
        <fullName evidence="3">RNA helicase</fullName>
        <ecNumber evidence="3">3.6.4.13</ecNumber>
    </recommendedName>
    <alternativeName>
        <fullName evidence="16">ATP-dependent RNA helicase FANCM</fullName>
    </alternativeName>
</protein>
<evidence type="ECO:0000256" key="1">
    <source>
        <dbReference type="ARBA" id="ARBA00004123"/>
    </source>
</evidence>
<evidence type="ECO:0000259" key="18">
    <source>
        <dbReference type="PROSITE" id="PS51192"/>
    </source>
</evidence>
<feature type="region of interest" description="Disordered" evidence="17">
    <location>
        <begin position="1224"/>
        <end position="1284"/>
    </location>
</feature>
<feature type="compositionally biased region" description="Low complexity" evidence="17">
    <location>
        <begin position="1255"/>
        <end position="1265"/>
    </location>
</feature>
<evidence type="ECO:0000256" key="8">
    <source>
        <dbReference type="ARBA" id="ARBA00022806"/>
    </source>
</evidence>
<dbReference type="Pfam" id="PF16783">
    <property type="entry name" value="FANCM-MHF_bd"/>
    <property type="match status" value="1"/>
</dbReference>
<evidence type="ECO:0000256" key="13">
    <source>
        <dbReference type="ARBA" id="ARBA00047984"/>
    </source>
</evidence>
<sequence length="1994" mass="222935">MSGRQRTLFQTWGPSLVRGAGAGVGSQARSPAVAEAPQEEDDDEVLLVAAYEAERQLDPEDGGFCAAAGAVWIYPTNCPVRDYQLHISRTALFCNTLVCLPTGLGKTFIAAVVMYNFYRWFPSGKVVFMAPTKPLVTQQMEACFHVMGIPQSHMAEMTGSTQAVSRKDIWCSKRVLFLTPQVMVNDLTREACPAARIKCLVVDEAHKALGNYAYCQVVRELVKYTTHFRILALSATPGSDIKAVQQVITNLLIGKIELRSEDSPDILPYSHERRVEKLVVPLGEELGAIQKTYIQILETFASPLIQRNVLMKRDIPNLTKYQVILARDQFRKNPSPNIVGIQQGIIEGEFAICISLYHGYELLQQMGMRSLYFFLSGIMDGTKGMTRARNELGRNEDFMKLYNHLESVFAHVRDPSAIDASAFKKGNKEKNFFYSHPKLKKLEEVIIEHFRSWNAKNTTGKKCLETRVMIFSSFRDSVEEIAEMLLQHQPVIRVMTFVGHASGKNTKGFTQKEQLEVVRQFRDGGYNTLVSTCVGEEGLDIGEVDLIICFDAQKSPIRLIQRMGRTGRRRQGRIVVILSEGREERTYNQSQSNKRNIYKAISGNRQVLHFYQGSPRMVPEKINPELHKMFITHGVYEPEKSRSVQRKSLSSRRGMKATNSNKDGLLSREEFNLWNKLYRLGDSDMVKGVALPESHFPSLQEDRVTKEPTTGIRQLSLSEWSVWQDHPLPTHQVDHSDRCRHFIGVIQMIEGMRHEEDECSYELKIKPFLHMEDVRSTFNTPRNADNNLASVTSVPHKISSFRPSVDEGSSFSVIVSDEVCAETVRQTPPKCTEITSLREKASRAMGKDPTSEESDDDAASSDTGRRSPAEAVSWVDPLKGERGAGAGGITALPTDSDDDSHPGPLLMERQAADKSNSFARYSLDSGYSSFSDEKSILSRLFLPLEEELHPDEAAKQFHDCHLVTEEVRANVERFLSYSPPSLSGLSDVEYEVTQGFELDNMSCSPSSEGEHSHKPASLMSHSAVNSQQNVEMSSVKHINHPSEKHCLFDTVDNKISDQPSCGSDNKAHNGIKNENLISNSYAQIQANLENDLADKNSHDDGNNDPSVFTNEGESLLLFEDSMEELNGVSLSPSTSNSRPPCVSDKTLTSEMVPVSHFLISDELLLEDDSETEDQILCDTKSWKSHENLKDGHEEPKSEGHTFDFSRDLFSVTFDLGFCSASSDDEITGQGSGRSSTWGAARLPGWHSDNKEIEGASDAADPPGGAISPIPTGNGQCWHSAENKEPASPHFAPCLPVKERVMSTPLCKANMLSLSFKTGAGMLKTPDSTKKKDNVQSFLNPRFDDLVEEPKSSDQIFLHLSPQCTKVEHLTSESEDDVFLRKAKKPKRNVLKSPEDQKNSDIDSPVHAVKKSRVLRSELSSSDESENSHTASEDFKDHDRKARKGFKVRKKQNYVKNIARMFLDDEAEISEEDAGCVSSDEDDGPENEQDSSLLDFVNDQTQLSQALNDSEMRAIYMKSVRSPLMSTKYKMVREKHSNMNIFSQIPEQDEDYLEDSFCVDEEESCKSQSCEEEICVDFNLTKDSFTDENVRYKTRYAEKLKQMSMKQRKKKKKLSRIILPDDDSDEEENTVDDRENSGTHRSTADKHTQQGHQCSLGPPGSSAKSLVLSNPAANQKPTQRPQAIQSVMDALPEVVSLKAQDHSTITSTSSPCTKACGQYPVELKDGQVDSTTPGSALPCSISAASSSNTVPRLPQEGHRACILVDSREITSGLEVISSLRTVHGLQVEVCPLHGCDYIISNRMVVERKSQSEMLNNGSKNKFIEQIQRLQSMFQRICVIVEKDREKAGDTSRMFRRTKCYDSLLTSLVGAGIRILFSSGQEETAYLLKELSLVEQRKNVGIHSAVLNPSKCEALQFYLSIPSTSYITALNMCHWFPSVKKMANSSPEEISACAQVTHQKAEEIYRYIHYTFDIQMLPSDLNQESLKSDACSALKV</sequence>
<accession>A0A8C2N172</accession>
<dbReference type="InterPro" id="IPR039686">
    <property type="entry name" value="FANCM/Mph1-like_ID"/>
</dbReference>
<keyword evidence="10" id="KW-0238">DNA-binding</keyword>
<evidence type="ECO:0000256" key="14">
    <source>
        <dbReference type="ARBA" id="ARBA00058282"/>
    </source>
</evidence>
<feature type="region of interest" description="Disordered" evidence="17">
    <location>
        <begin position="641"/>
        <end position="661"/>
    </location>
</feature>
<evidence type="ECO:0000256" key="9">
    <source>
        <dbReference type="ARBA" id="ARBA00022840"/>
    </source>
</evidence>
<feature type="region of interest" description="Disordered" evidence="17">
    <location>
        <begin position="1470"/>
        <end position="1490"/>
    </location>
</feature>
<keyword evidence="7" id="KW-0378">Hydrolase</keyword>
<comment type="similarity">
    <text evidence="2">Belongs to the DEAD box helicase family. DEAH subfamily. FANCM sub-subfamily.</text>
</comment>
<evidence type="ECO:0000313" key="21">
    <source>
        <dbReference type="Proteomes" id="UP000694386"/>
    </source>
</evidence>
<dbReference type="GO" id="GO:0045003">
    <property type="term" value="P:double-strand break repair via synthesis-dependent strand annealing"/>
    <property type="evidence" value="ECO:0007669"/>
    <property type="project" value="TreeGrafter"/>
</dbReference>
<evidence type="ECO:0000256" key="4">
    <source>
        <dbReference type="ARBA" id="ARBA00022553"/>
    </source>
</evidence>
<feature type="region of interest" description="Disordered" evidence="17">
    <location>
        <begin position="20"/>
        <end position="40"/>
    </location>
</feature>
<evidence type="ECO:0000256" key="11">
    <source>
        <dbReference type="ARBA" id="ARBA00023204"/>
    </source>
</evidence>
<comment type="subcellular location">
    <subcellularLocation>
        <location evidence="1">Nucleus</location>
    </subcellularLocation>
</comment>
<dbReference type="SMART" id="SM00490">
    <property type="entry name" value="HELICc"/>
    <property type="match status" value="1"/>
</dbReference>
<dbReference type="InterPro" id="IPR044749">
    <property type="entry name" value="FANCM_DEXDc"/>
</dbReference>
<dbReference type="PROSITE" id="PS51194">
    <property type="entry name" value="HELICASE_CTER"/>
    <property type="match status" value="1"/>
</dbReference>
<dbReference type="CDD" id="cd20077">
    <property type="entry name" value="XPF_nuclease_FANCM"/>
    <property type="match status" value="1"/>
</dbReference>
<dbReference type="FunFam" id="1.20.1320.20:FF:000001">
    <property type="entry name" value="Fanconi anemia, complementation group M"/>
    <property type="match status" value="1"/>
</dbReference>
<evidence type="ECO:0000256" key="2">
    <source>
        <dbReference type="ARBA" id="ARBA00009889"/>
    </source>
</evidence>
<dbReference type="Ensembl" id="ENSCGRT00001030434.1">
    <property type="protein sequence ID" value="ENSCGRP00001026188.1"/>
    <property type="gene ID" value="ENSCGRG00001023573.1"/>
</dbReference>
<feature type="compositionally biased region" description="Polar residues" evidence="17">
    <location>
        <begin position="1128"/>
        <end position="1138"/>
    </location>
</feature>
<feature type="compositionally biased region" description="Basic and acidic residues" evidence="17">
    <location>
        <begin position="1630"/>
        <end position="1647"/>
    </location>
</feature>
<feature type="region of interest" description="Disordered" evidence="17">
    <location>
        <begin position="831"/>
        <end position="902"/>
    </location>
</feature>
<evidence type="ECO:0000256" key="3">
    <source>
        <dbReference type="ARBA" id="ARBA00012552"/>
    </source>
</evidence>
<name>A0A8C2N172_CRIGR</name>
<reference evidence="20" key="1">
    <citation type="submission" date="2025-08" db="UniProtKB">
        <authorList>
            <consortium name="Ensembl"/>
        </authorList>
    </citation>
    <scope>IDENTIFICATION</scope>
</reference>
<evidence type="ECO:0000256" key="5">
    <source>
        <dbReference type="ARBA" id="ARBA00022741"/>
    </source>
</evidence>
<keyword evidence="12" id="KW-0539">Nucleus</keyword>
<dbReference type="EC" id="3.6.4.13" evidence="3"/>
<feature type="domain" description="Helicase C-terminal" evidence="19">
    <location>
        <begin position="441"/>
        <end position="616"/>
    </location>
</feature>
<dbReference type="PANTHER" id="PTHR14025:SF20">
    <property type="entry name" value="FANCONI ANEMIA GROUP M PROTEIN"/>
    <property type="match status" value="1"/>
</dbReference>
<dbReference type="Proteomes" id="UP000694386">
    <property type="component" value="Unplaced"/>
</dbReference>
<dbReference type="SUPFAM" id="SSF52980">
    <property type="entry name" value="Restriction endonuclease-like"/>
    <property type="match status" value="1"/>
</dbReference>
<dbReference type="GO" id="GO:0031297">
    <property type="term" value="P:replication fork processing"/>
    <property type="evidence" value="ECO:0007669"/>
    <property type="project" value="Ensembl"/>
</dbReference>
<dbReference type="GO" id="GO:0003724">
    <property type="term" value="F:RNA helicase activity"/>
    <property type="evidence" value="ECO:0007669"/>
    <property type="project" value="UniProtKB-EC"/>
</dbReference>
<dbReference type="Gene3D" id="3.40.50.300">
    <property type="entry name" value="P-loop containing nucleotide triphosphate hydrolases"/>
    <property type="match status" value="2"/>
</dbReference>
<dbReference type="SUPFAM" id="SSF47781">
    <property type="entry name" value="RuvA domain 2-like"/>
    <property type="match status" value="1"/>
</dbReference>
<dbReference type="InterPro" id="IPR011335">
    <property type="entry name" value="Restrct_endonuc-II-like"/>
</dbReference>
<dbReference type="Gene3D" id="1.20.1320.20">
    <property type="entry name" value="hef helicase domain"/>
    <property type="match status" value="1"/>
</dbReference>
<keyword evidence="4" id="KW-0597">Phosphoprotein</keyword>
<dbReference type="InterPro" id="IPR011545">
    <property type="entry name" value="DEAD/DEAH_box_helicase_dom"/>
</dbReference>
<comment type="catalytic activity">
    <reaction evidence="13">
        <text>ATP + H2O = ADP + phosphate + H(+)</text>
        <dbReference type="Rhea" id="RHEA:13065"/>
        <dbReference type="ChEBI" id="CHEBI:15377"/>
        <dbReference type="ChEBI" id="CHEBI:15378"/>
        <dbReference type="ChEBI" id="CHEBI:30616"/>
        <dbReference type="ChEBI" id="CHEBI:43474"/>
        <dbReference type="ChEBI" id="CHEBI:456216"/>
        <dbReference type="EC" id="3.6.4.13"/>
    </reaction>
</comment>
<feature type="region of interest" description="Disordered" evidence="17">
    <location>
        <begin position="1384"/>
        <end position="1438"/>
    </location>
</feature>
<comment type="subunit">
    <text evidence="15">Component of the Fanconi anemia (FA) core complex, which consists of CENPS, CENPX, FANCA, FANCB, FANCC, FANCE, FANCF, FANCG, FANCL, FANCM, FAAP24 and FAAP100. The FA core complex associates with Bloom syndrome (BLM) complex, which consists of at least BLM, DNA topoisomerase 3-alpha/TOP3A, RMI1/BLAP75, RPA1/RPA70 and RPA2/RPA32. This supercomplex between FA and BLM complexes has been called BRAFT. Forms a discrete complex with CENPS and CENPX, called FANCM-MHF; this interaction stimulates DNA binding and replication fork remodeling by FANCM and stabilizes the binding partners. Forms a heterodimer with FAAP24; this interaction increases FANCM single-stranded DNA-binding activity.</text>
</comment>
<evidence type="ECO:0000313" key="20">
    <source>
        <dbReference type="Ensembl" id="ENSCGRP00001026188.1"/>
    </source>
</evidence>
<dbReference type="GO" id="GO:0000785">
    <property type="term" value="C:chromatin"/>
    <property type="evidence" value="ECO:0007669"/>
    <property type="project" value="Ensembl"/>
</dbReference>
<dbReference type="Gene3D" id="1.10.150.20">
    <property type="entry name" value="5' to 3' exonuclease, C-terminal subdomain"/>
    <property type="match status" value="1"/>
</dbReference>
<dbReference type="GO" id="GO:0000712">
    <property type="term" value="P:resolution of meiotic recombination intermediates"/>
    <property type="evidence" value="ECO:0007669"/>
    <property type="project" value="Ensembl"/>
</dbReference>
<feature type="compositionally biased region" description="Basic residues" evidence="17">
    <location>
        <begin position="1605"/>
        <end position="1614"/>
    </location>
</feature>
<dbReference type="SUPFAM" id="SSF52540">
    <property type="entry name" value="P-loop containing nucleoside triphosphate hydrolases"/>
    <property type="match status" value="1"/>
</dbReference>
<keyword evidence="11" id="KW-0234">DNA repair</keyword>
<feature type="compositionally biased region" description="Acidic residues" evidence="17">
    <location>
        <begin position="1470"/>
        <end position="1488"/>
    </location>
</feature>
<feature type="compositionally biased region" description="Basic and acidic residues" evidence="17">
    <location>
        <begin position="836"/>
        <end position="850"/>
    </location>
</feature>
<dbReference type="SMART" id="SM00487">
    <property type="entry name" value="DEXDc"/>
    <property type="match status" value="1"/>
</dbReference>
<dbReference type="FunFam" id="3.40.50.300:FF:001333">
    <property type="entry name" value="FA complementation group M"/>
    <property type="match status" value="1"/>
</dbReference>
<dbReference type="GO" id="GO:0005654">
    <property type="term" value="C:nucleoplasm"/>
    <property type="evidence" value="ECO:0007669"/>
    <property type="project" value="Ensembl"/>
</dbReference>
<reference evidence="20" key="2">
    <citation type="submission" date="2025-09" db="UniProtKB">
        <authorList>
            <consortium name="Ensembl"/>
        </authorList>
    </citation>
    <scope>IDENTIFICATION</scope>
</reference>
<dbReference type="GO" id="GO:0043240">
    <property type="term" value="C:Fanconi anaemia nuclear complex"/>
    <property type="evidence" value="ECO:0007669"/>
    <property type="project" value="Ensembl"/>
</dbReference>
<evidence type="ECO:0000256" key="10">
    <source>
        <dbReference type="ARBA" id="ARBA00023125"/>
    </source>
</evidence>
<keyword evidence="9" id="KW-0067">ATP-binding</keyword>